<dbReference type="InterPro" id="IPR003594">
    <property type="entry name" value="HATPase_dom"/>
</dbReference>
<dbReference type="CDD" id="cd00075">
    <property type="entry name" value="HATPase"/>
    <property type="match status" value="1"/>
</dbReference>
<dbReference type="PROSITE" id="PS50113">
    <property type="entry name" value="PAC"/>
    <property type="match status" value="2"/>
</dbReference>
<dbReference type="SMART" id="SM00091">
    <property type="entry name" value="PAS"/>
    <property type="match status" value="4"/>
</dbReference>
<reference evidence="10 11" key="1">
    <citation type="journal article" date="2011" name="Stand. Genomic Sci.">
        <title>Non-contiguous finished genome sequence and contextual data of the filamentous soil bacterium Ktedonobacter racemifer type strain (SOSP1-21).</title>
        <authorList>
            <person name="Chang Y.J."/>
            <person name="Land M."/>
            <person name="Hauser L."/>
            <person name="Chertkov O."/>
            <person name="Del Rio T.G."/>
            <person name="Nolan M."/>
            <person name="Copeland A."/>
            <person name="Tice H."/>
            <person name="Cheng J.F."/>
            <person name="Lucas S."/>
            <person name="Han C."/>
            <person name="Goodwin L."/>
            <person name="Pitluck S."/>
            <person name="Ivanova N."/>
            <person name="Ovchinikova G."/>
            <person name="Pati A."/>
            <person name="Chen A."/>
            <person name="Palaniappan K."/>
            <person name="Mavromatis K."/>
            <person name="Liolios K."/>
            <person name="Brettin T."/>
            <person name="Fiebig A."/>
            <person name="Rohde M."/>
            <person name="Abt B."/>
            <person name="Goker M."/>
            <person name="Detter J.C."/>
            <person name="Woyke T."/>
            <person name="Bristow J."/>
            <person name="Eisen J.A."/>
            <person name="Markowitz V."/>
            <person name="Hugenholtz P."/>
            <person name="Kyrpides N.C."/>
            <person name="Klenk H.P."/>
            <person name="Lapidus A."/>
        </authorList>
    </citation>
    <scope>NUCLEOTIDE SEQUENCE [LARGE SCALE GENOMIC DNA]</scope>
    <source>
        <strain evidence="11">DSM 44963</strain>
    </source>
</reference>
<evidence type="ECO:0000256" key="6">
    <source>
        <dbReference type="ARBA" id="ARBA00023012"/>
    </source>
</evidence>
<dbReference type="FunFam" id="3.30.565.10:FF:000006">
    <property type="entry name" value="Sensor histidine kinase WalK"/>
    <property type="match status" value="1"/>
</dbReference>
<evidence type="ECO:0000259" key="9">
    <source>
        <dbReference type="PROSITE" id="PS50113"/>
    </source>
</evidence>
<gene>
    <name evidence="10" type="ORF">Krac_5168</name>
</gene>
<protein>
    <recommendedName>
        <fullName evidence="2">histidine kinase</fullName>
        <ecNumber evidence="2">2.7.13.3</ecNumber>
    </recommendedName>
</protein>
<feature type="domain" description="PAC" evidence="9">
    <location>
        <begin position="364"/>
        <end position="417"/>
    </location>
</feature>
<keyword evidence="6" id="KW-0902">Two-component regulatory system</keyword>
<comment type="catalytic activity">
    <reaction evidence="1">
        <text>ATP + protein L-histidine = ADP + protein N-phospho-L-histidine.</text>
        <dbReference type="EC" id="2.7.13.3"/>
    </reaction>
</comment>
<dbReference type="STRING" id="485913.Krac_5168"/>
<evidence type="ECO:0000313" key="10">
    <source>
        <dbReference type="EMBL" id="EFH84148.1"/>
    </source>
</evidence>
<dbReference type="PANTHER" id="PTHR43304:SF1">
    <property type="entry name" value="PAC DOMAIN-CONTAINING PROTEIN"/>
    <property type="match status" value="1"/>
</dbReference>
<sequence length="775" mass="88386">MANRSSIFTLRVVVDFLMSVLEKSSSPGMGPWERDGCYMPNSWQNDRDLLPSRETLITMLRVLPGAFFFIDDTETIMYANASAQAITGATLEELRGTPFWRGAPQLVSSELYHAMLQARQIQASTEVEYCSPVTRTWLHVYLSPTVGGLTLQFHEVRAPAQRKREDEIRTLVDAIPQLVWIAGPDGYITYNNQRLIDYLAMTLEQVEGDGWMVRVHPDDHQRVRQAWQTAIQTGTPYEVEHRLQDGTSEAYHWFLVRGVPQRNAQGMILHWVGTCTNIDEQKRTEQQFKESQESFRLLAETVPQLVWTMWSDGRLDYTNQRYRDVTQANLNLEGDDLWRQFVHPEDIERTLMLRHQVLKNGNIYENEYRLRDGRTGEYRWYLARALPVRDEAGQIVKWFGTGTDIDDQKRIEEALRQSQEQANILMNSSIIGINIIEGEQIVEANDTFLRMTGYTREDLRAGNINWMRITPPEYRALTQQVHQQLTVQQYITPYEKEYVCKDGSRLPVLVGAVVLQHFPYQSIAFVLDNSARKELEQRKDAFISMASHELKTPLTALKMQAQLARKRLERQSPHEAATALSRVEGSIQQLERLIGELLDVSKIQAGRLEYLQEIVDLDTLLHEVTDTMQQISTTHTIVVRGATLCSLEGDKDRLGQVFINLISNAIKYSPGAETVEIDLSASPEAATIRVRDHGQGIPQEQRDKIFERFYRVSGPNQKAIPGLGMGLYIVAEIVRHHGGTITVESEVGKGSTFSVTLPLKRSLKPESTSVPETLG</sequence>
<accession>D6TV48</accession>
<dbReference type="InterPro" id="IPR004358">
    <property type="entry name" value="Sig_transdc_His_kin-like_C"/>
</dbReference>
<feature type="domain" description="PAS" evidence="8">
    <location>
        <begin position="52"/>
        <end position="96"/>
    </location>
</feature>
<dbReference type="GO" id="GO:0000155">
    <property type="term" value="F:phosphorelay sensor kinase activity"/>
    <property type="evidence" value="ECO:0007669"/>
    <property type="project" value="InterPro"/>
</dbReference>
<dbReference type="SUPFAM" id="SSF47384">
    <property type="entry name" value="Homodimeric domain of signal transducing histidine kinase"/>
    <property type="match status" value="1"/>
</dbReference>
<dbReference type="InterPro" id="IPR003661">
    <property type="entry name" value="HisK_dim/P_dom"/>
</dbReference>
<keyword evidence="5 10" id="KW-0418">Kinase</keyword>
<evidence type="ECO:0000256" key="4">
    <source>
        <dbReference type="ARBA" id="ARBA00022679"/>
    </source>
</evidence>
<dbReference type="SMART" id="SM00387">
    <property type="entry name" value="HATPase_c"/>
    <property type="match status" value="1"/>
</dbReference>
<evidence type="ECO:0000256" key="5">
    <source>
        <dbReference type="ARBA" id="ARBA00022777"/>
    </source>
</evidence>
<keyword evidence="3" id="KW-0597">Phosphoprotein</keyword>
<keyword evidence="11" id="KW-1185">Reference proteome</keyword>
<dbReference type="eggNOG" id="COG5002">
    <property type="taxonomic scope" value="Bacteria"/>
</dbReference>
<dbReference type="Gene3D" id="3.30.450.20">
    <property type="entry name" value="PAS domain"/>
    <property type="match status" value="4"/>
</dbReference>
<dbReference type="InterPro" id="IPR035965">
    <property type="entry name" value="PAS-like_dom_sf"/>
</dbReference>
<dbReference type="eggNOG" id="COG2205">
    <property type="taxonomic scope" value="Bacteria"/>
</dbReference>
<feature type="domain" description="PAS" evidence="8">
    <location>
        <begin position="164"/>
        <end position="234"/>
    </location>
</feature>
<dbReference type="EMBL" id="ADVG01000003">
    <property type="protein sequence ID" value="EFH84148.1"/>
    <property type="molecule type" value="Genomic_DNA"/>
</dbReference>
<dbReference type="Gene3D" id="3.30.565.10">
    <property type="entry name" value="Histidine kinase-like ATPase, C-terminal domain"/>
    <property type="match status" value="1"/>
</dbReference>
<evidence type="ECO:0000259" key="7">
    <source>
        <dbReference type="PROSITE" id="PS50109"/>
    </source>
</evidence>
<evidence type="ECO:0000256" key="3">
    <source>
        <dbReference type="ARBA" id="ARBA00022553"/>
    </source>
</evidence>
<dbReference type="SMART" id="SM00388">
    <property type="entry name" value="HisKA"/>
    <property type="match status" value="1"/>
</dbReference>
<dbReference type="InterPro" id="IPR013655">
    <property type="entry name" value="PAS_fold_3"/>
</dbReference>
<name>D6TV48_KTERA</name>
<dbReference type="NCBIfam" id="TIGR00229">
    <property type="entry name" value="sensory_box"/>
    <property type="match status" value="3"/>
</dbReference>
<dbReference type="SUPFAM" id="SSF55785">
    <property type="entry name" value="PYP-like sensor domain (PAS domain)"/>
    <property type="match status" value="4"/>
</dbReference>
<dbReference type="PROSITE" id="PS50112">
    <property type="entry name" value="PAS"/>
    <property type="match status" value="2"/>
</dbReference>
<dbReference type="Pfam" id="PF00512">
    <property type="entry name" value="HisKA"/>
    <property type="match status" value="1"/>
</dbReference>
<dbReference type="InterPro" id="IPR013656">
    <property type="entry name" value="PAS_4"/>
</dbReference>
<proteinExistence type="predicted"/>
<dbReference type="SUPFAM" id="SSF55874">
    <property type="entry name" value="ATPase domain of HSP90 chaperone/DNA topoisomerase II/histidine kinase"/>
    <property type="match status" value="1"/>
</dbReference>
<evidence type="ECO:0000256" key="1">
    <source>
        <dbReference type="ARBA" id="ARBA00000085"/>
    </source>
</evidence>
<dbReference type="PANTHER" id="PTHR43304">
    <property type="entry name" value="PHYTOCHROME-LIKE PROTEIN CPH1"/>
    <property type="match status" value="1"/>
</dbReference>
<comment type="caution">
    <text evidence="10">The sequence shown here is derived from an EMBL/GenBank/DDBJ whole genome shotgun (WGS) entry which is preliminary data.</text>
</comment>
<organism evidence="10 11">
    <name type="scientific">Ktedonobacter racemifer DSM 44963</name>
    <dbReference type="NCBI Taxonomy" id="485913"/>
    <lineage>
        <taxon>Bacteria</taxon>
        <taxon>Bacillati</taxon>
        <taxon>Chloroflexota</taxon>
        <taxon>Ktedonobacteria</taxon>
        <taxon>Ktedonobacterales</taxon>
        <taxon>Ktedonobacteraceae</taxon>
        <taxon>Ktedonobacter</taxon>
    </lineage>
</organism>
<dbReference type="CDD" id="cd00130">
    <property type="entry name" value="PAS"/>
    <property type="match status" value="4"/>
</dbReference>
<dbReference type="FunFam" id="3.30.450.20:FF:000099">
    <property type="entry name" value="Sensory box sensor histidine kinase"/>
    <property type="match status" value="2"/>
</dbReference>
<evidence type="ECO:0000259" key="8">
    <source>
        <dbReference type="PROSITE" id="PS50112"/>
    </source>
</evidence>
<evidence type="ECO:0000313" key="11">
    <source>
        <dbReference type="Proteomes" id="UP000004508"/>
    </source>
</evidence>
<dbReference type="Proteomes" id="UP000004508">
    <property type="component" value="Unassembled WGS sequence"/>
</dbReference>
<evidence type="ECO:0000256" key="2">
    <source>
        <dbReference type="ARBA" id="ARBA00012438"/>
    </source>
</evidence>
<feature type="domain" description="PAC" evidence="9">
    <location>
        <begin position="237"/>
        <end position="290"/>
    </location>
</feature>
<dbReference type="InterPro" id="IPR000700">
    <property type="entry name" value="PAS-assoc_C"/>
</dbReference>
<dbReference type="CDD" id="cd00082">
    <property type="entry name" value="HisKA"/>
    <property type="match status" value="1"/>
</dbReference>
<dbReference type="InterPro" id="IPR001610">
    <property type="entry name" value="PAC"/>
</dbReference>
<dbReference type="FunCoup" id="D6TV48">
    <property type="interactions" value="242"/>
</dbReference>
<dbReference type="PRINTS" id="PR00344">
    <property type="entry name" value="BCTRLSENSOR"/>
</dbReference>
<dbReference type="InterPro" id="IPR036097">
    <property type="entry name" value="HisK_dim/P_sf"/>
</dbReference>
<keyword evidence="4" id="KW-0808">Transferase</keyword>
<dbReference type="PROSITE" id="PS50109">
    <property type="entry name" value="HIS_KIN"/>
    <property type="match status" value="1"/>
</dbReference>
<dbReference type="Gene3D" id="1.10.287.130">
    <property type="match status" value="1"/>
</dbReference>
<dbReference type="InterPro" id="IPR005467">
    <property type="entry name" value="His_kinase_dom"/>
</dbReference>
<dbReference type="InterPro" id="IPR052162">
    <property type="entry name" value="Sensor_kinase/Photoreceptor"/>
</dbReference>
<dbReference type="Pfam" id="PF08448">
    <property type="entry name" value="PAS_4"/>
    <property type="match status" value="1"/>
</dbReference>
<dbReference type="InterPro" id="IPR036890">
    <property type="entry name" value="HATPase_C_sf"/>
</dbReference>
<dbReference type="EC" id="2.7.13.3" evidence="2"/>
<dbReference type="Pfam" id="PF08447">
    <property type="entry name" value="PAS_3"/>
    <property type="match status" value="3"/>
</dbReference>
<dbReference type="InterPro" id="IPR000014">
    <property type="entry name" value="PAS"/>
</dbReference>
<dbReference type="Pfam" id="PF02518">
    <property type="entry name" value="HATPase_c"/>
    <property type="match status" value="1"/>
</dbReference>
<dbReference type="InParanoid" id="D6TV48"/>
<dbReference type="AlphaFoldDB" id="D6TV48"/>
<dbReference type="SMART" id="SM00086">
    <property type="entry name" value="PAC"/>
    <property type="match status" value="3"/>
</dbReference>
<feature type="domain" description="Histidine kinase" evidence="7">
    <location>
        <begin position="545"/>
        <end position="761"/>
    </location>
</feature>